<dbReference type="EMBL" id="GBXM01029742">
    <property type="protein sequence ID" value="JAH78835.1"/>
    <property type="molecule type" value="Transcribed_RNA"/>
</dbReference>
<organism evidence="2">
    <name type="scientific">Anguilla anguilla</name>
    <name type="common">European freshwater eel</name>
    <name type="synonym">Muraena anguilla</name>
    <dbReference type="NCBI Taxonomy" id="7936"/>
    <lineage>
        <taxon>Eukaryota</taxon>
        <taxon>Metazoa</taxon>
        <taxon>Chordata</taxon>
        <taxon>Craniata</taxon>
        <taxon>Vertebrata</taxon>
        <taxon>Euteleostomi</taxon>
        <taxon>Actinopterygii</taxon>
        <taxon>Neopterygii</taxon>
        <taxon>Teleostei</taxon>
        <taxon>Anguilliformes</taxon>
        <taxon>Anguillidae</taxon>
        <taxon>Anguilla</taxon>
    </lineage>
</organism>
<feature type="region of interest" description="Disordered" evidence="1">
    <location>
        <begin position="1"/>
        <end position="25"/>
    </location>
</feature>
<name>A0A0E9VN71_ANGAN</name>
<dbReference type="AlphaFoldDB" id="A0A0E9VN71"/>
<reference evidence="2" key="2">
    <citation type="journal article" date="2015" name="Fish Shellfish Immunol.">
        <title>Early steps in the European eel (Anguilla anguilla)-Vibrio vulnificus interaction in the gills: Role of the RtxA13 toxin.</title>
        <authorList>
            <person name="Callol A."/>
            <person name="Pajuelo D."/>
            <person name="Ebbesson L."/>
            <person name="Teles M."/>
            <person name="MacKenzie S."/>
            <person name="Amaro C."/>
        </authorList>
    </citation>
    <scope>NUCLEOTIDE SEQUENCE</scope>
</reference>
<reference evidence="2" key="1">
    <citation type="submission" date="2014-11" db="EMBL/GenBank/DDBJ databases">
        <authorList>
            <person name="Amaro Gonzalez C."/>
        </authorList>
    </citation>
    <scope>NUCLEOTIDE SEQUENCE</scope>
</reference>
<sequence length="25" mass="2687">MGTNTQVSRGNQPHNLHTRGPITGL</sequence>
<accession>A0A0E9VN71</accession>
<feature type="compositionally biased region" description="Polar residues" evidence="1">
    <location>
        <begin position="1"/>
        <end position="15"/>
    </location>
</feature>
<evidence type="ECO:0000256" key="1">
    <source>
        <dbReference type="SAM" id="MobiDB-lite"/>
    </source>
</evidence>
<proteinExistence type="predicted"/>
<protein>
    <submittedName>
        <fullName evidence="2">Uncharacterized protein</fullName>
    </submittedName>
</protein>
<evidence type="ECO:0000313" key="2">
    <source>
        <dbReference type="EMBL" id="JAH78835.1"/>
    </source>
</evidence>